<dbReference type="SUPFAM" id="SSF75005">
    <property type="entry name" value="Arabinanase/levansucrase/invertase"/>
    <property type="match status" value="1"/>
</dbReference>
<keyword evidence="2 6" id="KW-0378">Hydrolase</keyword>
<feature type="active site" description="Proton donor" evidence="4">
    <location>
        <position position="183"/>
    </location>
</feature>
<dbReference type="InterPro" id="IPR041542">
    <property type="entry name" value="GH43_C2"/>
</dbReference>
<evidence type="ECO:0000256" key="3">
    <source>
        <dbReference type="ARBA" id="ARBA00023295"/>
    </source>
</evidence>
<dbReference type="Gene3D" id="2.115.10.20">
    <property type="entry name" value="Glycosyl hydrolase domain, family 43"/>
    <property type="match status" value="1"/>
</dbReference>
<dbReference type="Gene3D" id="2.60.120.200">
    <property type="match status" value="1"/>
</dbReference>
<feature type="active site" description="Proton acceptor" evidence="4">
    <location>
        <position position="15"/>
    </location>
</feature>
<dbReference type="AlphaFoldDB" id="A0A2V2Z3W0"/>
<keyword evidence="9" id="KW-1185">Reference proteome</keyword>
<dbReference type="InterPro" id="IPR023296">
    <property type="entry name" value="Glyco_hydro_beta-prop_sf"/>
</dbReference>
<evidence type="ECO:0000256" key="1">
    <source>
        <dbReference type="ARBA" id="ARBA00009865"/>
    </source>
</evidence>
<sequence length="515" mass="58499">MTTFSNPILPGFYPDPSMCRVGDDYYLVTSTFEYFPGIPIFHSKDLVNWNQIGHVLDRPSQLDLDGVKPSEGVFAPTIRYHEGIFYVINTIVGKKGNFIVTATDPAGPWSDPYWLESEGIDPSLFFDDNGKAYYTGTRPAPEGAKYFGNWEIWLQELDLSTMKLVGEQHSLWRGALRDAVWPEGPHTYKINGYYYLLISEGGTGPDHAISVARSEHITGPYEGYRKNPVLTHRHLGNEYPIVNVGHSDIVETQNGEWWMVLLASRPYGGYYRNLGRETFLVPFTWEEGWPVVKPGKSIVEMEEARPNLQEKRWVQPPACDNFEMPELGMQWLFLRTPREPFMSLEERPGHLRLKLRPQSLKDHAQPSFVGRRQQHIHFNARTVMEFSPQDDHESAGVVLLQSSRFHFRYEVLLADGVKVLRLTKCSDSKDEVLAEQAVEAGKLYLTIDAHGQDYSFYYGVRANEYVPLAENVDGRILSTDIAGGFVGACLGMYASSNGHESGNVADFDWFEYTGK</sequence>
<dbReference type="InterPro" id="IPR051795">
    <property type="entry name" value="Glycosyl_Hydrlase_43"/>
</dbReference>
<evidence type="ECO:0000313" key="8">
    <source>
        <dbReference type="EMBL" id="PWW04903.1"/>
    </source>
</evidence>
<dbReference type="OrthoDB" id="9801455at2"/>
<dbReference type="RefSeq" id="WP_110044002.1">
    <property type="nucleotide sequence ID" value="NZ_CP054612.1"/>
</dbReference>
<dbReference type="CDD" id="cd18617">
    <property type="entry name" value="GH43_XynB-like"/>
    <property type="match status" value="1"/>
</dbReference>
<keyword evidence="3 6" id="KW-0326">Glycosidase</keyword>
<reference evidence="8 9" key="1">
    <citation type="submission" date="2018-05" db="EMBL/GenBank/DDBJ databases">
        <title>Genomic Encyclopedia of Type Strains, Phase III (KMG-III): the genomes of soil and plant-associated and newly described type strains.</title>
        <authorList>
            <person name="Whitman W."/>
        </authorList>
    </citation>
    <scope>NUCLEOTIDE SEQUENCE [LARGE SCALE GENOMIC DNA]</scope>
    <source>
        <strain evidence="8 9">CECT 5696</strain>
    </source>
</reference>
<proteinExistence type="inferred from homology"/>
<accession>A0A2V2Z3W0</accession>
<dbReference type="InterPro" id="IPR006710">
    <property type="entry name" value="Glyco_hydro_43"/>
</dbReference>
<evidence type="ECO:0000256" key="6">
    <source>
        <dbReference type="RuleBase" id="RU361187"/>
    </source>
</evidence>
<feature type="domain" description="Beta-xylosidase C-terminal Concanavalin A-like" evidence="7">
    <location>
        <begin position="319"/>
        <end position="513"/>
    </location>
</feature>
<evidence type="ECO:0000256" key="5">
    <source>
        <dbReference type="PIRSR" id="PIRSR606710-2"/>
    </source>
</evidence>
<dbReference type="GO" id="GO:0004553">
    <property type="term" value="F:hydrolase activity, hydrolyzing O-glycosyl compounds"/>
    <property type="evidence" value="ECO:0007669"/>
    <property type="project" value="InterPro"/>
</dbReference>
<evidence type="ECO:0000313" key="9">
    <source>
        <dbReference type="Proteomes" id="UP000246635"/>
    </source>
</evidence>
<dbReference type="GO" id="GO:0005975">
    <property type="term" value="P:carbohydrate metabolic process"/>
    <property type="evidence" value="ECO:0007669"/>
    <property type="project" value="InterPro"/>
</dbReference>
<evidence type="ECO:0000256" key="2">
    <source>
        <dbReference type="ARBA" id="ARBA00022801"/>
    </source>
</evidence>
<protein>
    <submittedName>
        <fullName evidence="8">Alpha-N-arabinofuranosidase</fullName>
    </submittedName>
</protein>
<dbReference type="PANTHER" id="PTHR42812:SF12">
    <property type="entry name" value="BETA-XYLOSIDASE-RELATED"/>
    <property type="match status" value="1"/>
</dbReference>
<dbReference type="PANTHER" id="PTHR42812">
    <property type="entry name" value="BETA-XYLOSIDASE"/>
    <property type="match status" value="1"/>
</dbReference>
<organism evidence="8 9">
    <name type="scientific">Paenibacillus cellulosilyticus</name>
    <dbReference type="NCBI Taxonomy" id="375489"/>
    <lineage>
        <taxon>Bacteria</taxon>
        <taxon>Bacillati</taxon>
        <taxon>Bacillota</taxon>
        <taxon>Bacilli</taxon>
        <taxon>Bacillales</taxon>
        <taxon>Paenibacillaceae</taxon>
        <taxon>Paenibacillus</taxon>
    </lineage>
</organism>
<evidence type="ECO:0000259" key="7">
    <source>
        <dbReference type="Pfam" id="PF17851"/>
    </source>
</evidence>
<comment type="similarity">
    <text evidence="1 6">Belongs to the glycosyl hydrolase 43 family.</text>
</comment>
<feature type="site" description="Important for catalytic activity, responsible for pKa modulation of the active site Glu and correct orientation of both the proton donor and substrate" evidence="5">
    <location>
        <position position="121"/>
    </location>
</feature>
<comment type="caution">
    <text evidence="8">The sequence shown here is derived from an EMBL/GenBank/DDBJ whole genome shotgun (WGS) entry which is preliminary data.</text>
</comment>
<dbReference type="Proteomes" id="UP000246635">
    <property type="component" value="Unassembled WGS sequence"/>
</dbReference>
<gene>
    <name evidence="8" type="ORF">DFQ01_106188</name>
</gene>
<name>A0A2V2Z3W0_9BACL</name>
<dbReference type="InterPro" id="IPR013320">
    <property type="entry name" value="ConA-like_dom_sf"/>
</dbReference>
<dbReference type="EMBL" id="QGTQ01000006">
    <property type="protein sequence ID" value="PWW04903.1"/>
    <property type="molecule type" value="Genomic_DNA"/>
</dbReference>
<dbReference type="Pfam" id="PF04616">
    <property type="entry name" value="Glyco_hydro_43"/>
    <property type="match status" value="1"/>
</dbReference>
<dbReference type="Pfam" id="PF17851">
    <property type="entry name" value="GH43_C2"/>
    <property type="match status" value="1"/>
</dbReference>
<dbReference type="SUPFAM" id="SSF49899">
    <property type="entry name" value="Concanavalin A-like lectins/glucanases"/>
    <property type="match status" value="1"/>
</dbReference>
<evidence type="ECO:0000256" key="4">
    <source>
        <dbReference type="PIRSR" id="PIRSR606710-1"/>
    </source>
</evidence>